<comment type="similarity">
    <text evidence="2">Belongs to the ubiquitin-conjugating enzyme family. UEV subfamily.</text>
</comment>
<dbReference type="GO" id="GO:0005768">
    <property type="term" value="C:endosome"/>
    <property type="evidence" value="ECO:0007669"/>
    <property type="project" value="UniProtKB-SubCell"/>
</dbReference>
<evidence type="ECO:0000256" key="5">
    <source>
        <dbReference type="ARBA" id="ARBA00022927"/>
    </source>
</evidence>
<dbReference type="InterPro" id="IPR017916">
    <property type="entry name" value="SB_dom"/>
</dbReference>
<dbReference type="PROSITE" id="PS51312">
    <property type="entry name" value="SB"/>
    <property type="match status" value="1"/>
</dbReference>
<dbReference type="PANTHER" id="PTHR23306">
    <property type="entry name" value="TUMOR SUSCEPTIBILITY GENE 101 PROTEIN-RELATED"/>
    <property type="match status" value="1"/>
</dbReference>
<dbReference type="EMBL" id="JBGFUD010007954">
    <property type="protein sequence ID" value="MFH4981822.1"/>
    <property type="molecule type" value="Genomic_DNA"/>
</dbReference>
<sequence length="376" mass="42492">MAMTARVTAVLNQTKAKYVDTAQKDILLALQQFPELVPDSEYFVLPDGTRRLAFRLKGTVPVLYCGNTYNIPVALYLSDTHPYYAPTCFVCPTSSMMVKESKNVDKQGRIFLPYLSDWRFPGYDLNGLLQVMVMCFQESCPVFAKPSSQSSHVVRSSHSASSYTPYPLATSSGIPPYPVSSQPQDPYSPFVNPYPVAYQNSAQLQGSGTIQPEHFKASLLTAVEDKIRMRLREKFGTVLAELASIQQTRSDLRTGQNKLKAMIERLESEQKSMENTLITYQEKKNDLSKILNSCPSDGEIDFDSVIEASTPLYRQLVDCYVYDCAVDDTIYFLGQALKRNRISLPNYLKEVRQLSRKQFIKRATVQKCRQKAKLPT</sequence>
<evidence type="ECO:0000256" key="6">
    <source>
        <dbReference type="ARBA" id="ARBA00023054"/>
    </source>
</evidence>
<dbReference type="InterPro" id="IPR008883">
    <property type="entry name" value="UEV_N"/>
</dbReference>
<dbReference type="PROSITE" id="PS51322">
    <property type="entry name" value="UEV"/>
    <property type="match status" value="1"/>
</dbReference>
<evidence type="ECO:0000256" key="3">
    <source>
        <dbReference type="ARBA" id="ARBA00022448"/>
    </source>
</evidence>
<feature type="domain" description="UEV" evidence="10">
    <location>
        <begin position="3"/>
        <end position="146"/>
    </location>
</feature>
<evidence type="ECO:0000313" key="12">
    <source>
        <dbReference type="Proteomes" id="UP001608902"/>
    </source>
</evidence>
<dbReference type="SUPFAM" id="SSF140111">
    <property type="entry name" value="Endosomal sorting complex assembly domain"/>
    <property type="match status" value="1"/>
</dbReference>
<protein>
    <recommendedName>
        <fullName evidence="13">Tumor susceptibility gene 101 protein</fullName>
    </recommendedName>
</protein>
<dbReference type="Gene3D" id="6.10.250.370">
    <property type="match status" value="1"/>
</dbReference>
<evidence type="ECO:0000256" key="1">
    <source>
        <dbReference type="ARBA" id="ARBA00004177"/>
    </source>
</evidence>
<name>A0ABD6ERP9_9BILA</name>
<dbReference type="SUPFAM" id="SSF54495">
    <property type="entry name" value="UBC-like"/>
    <property type="match status" value="1"/>
</dbReference>
<evidence type="ECO:0000256" key="2">
    <source>
        <dbReference type="ARBA" id="ARBA00009594"/>
    </source>
</evidence>
<feature type="domain" description="SB" evidence="9">
    <location>
        <begin position="310"/>
        <end position="376"/>
    </location>
</feature>
<dbReference type="CDD" id="cd11685">
    <property type="entry name" value="UEV_TSG101-like"/>
    <property type="match status" value="1"/>
</dbReference>
<feature type="coiled-coil region" evidence="8">
    <location>
        <begin position="249"/>
        <end position="283"/>
    </location>
</feature>
<evidence type="ECO:0000259" key="10">
    <source>
        <dbReference type="PROSITE" id="PS51322"/>
    </source>
</evidence>
<dbReference type="Gene3D" id="3.10.110.10">
    <property type="entry name" value="Ubiquitin Conjugating Enzyme"/>
    <property type="match status" value="1"/>
</dbReference>
<dbReference type="InterPro" id="IPR037202">
    <property type="entry name" value="ESCRT_assembly_dom"/>
</dbReference>
<dbReference type="InterPro" id="IPR052070">
    <property type="entry name" value="ESCRT-I_UEV_domain"/>
</dbReference>
<keyword evidence="4" id="KW-0967">Endosome</keyword>
<comment type="caution">
    <text evidence="11">The sequence shown here is derived from an EMBL/GenBank/DDBJ whole genome shotgun (WGS) entry which is preliminary data.</text>
</comment>
<evidence type="ECO:0000256" key="8">
    <source>
        <dbReference type="SAM" id="Coils"/>
    </source>
</evidence>
<dbReference type="InterPro" id="IPR016135">
    <property type="entry name" value="UBQ-conjugating_enzyme/RWD"/>
</dbReference>
<dbReference type="Gene3D" id="6.10.140.820">
    <property type="match status" value="1"/>
</dbReference>
<keyword evidence="12" id="KW-1185">Reference proteome</keyword>
<dbReference type="PANTHER" id="PTHR23306:SF3">
    <property type="entry name" value="TUMOR SUPPRESSOR PROTEIN 101"/>
    <property type="match status" value="1"/>
</dbReference>
<gene>
    <name evidence="11" type="ORF">AB6A40_008531</name>
</gene>
<dbReference type="AlphaFoldDB" id="A0ABD6ERP9"/>
<evidence type="ECO:0008006" key="13">
    <source>
        <dbReference type="Google" id="ProtNLM"/>
    </source>
</evidence>
<evidence type="ECO:0000313" key="11">
    <source>
        <dbReference type="EMBL" id="MFH4981822.1"/>
    </source>
</evidence>
<evidence type="ECO:0000256" key="4">
    <source>
        <dbReference type="ARBA" id="ARBA00022753"/>
    </source>
</evidence>
<keyword evidence="3 7" id="KW-0813">Transport</keyword>
<dbReference type="GO" id="GO:0015031">
    <property type="term" value="P:protein transport"/>
    <property type="evidence" value="ECO:0007669"/>
    <property type="project" value="UniProtKB-UniRule"/>
</dbReference>
<keyword evidence="5 7" id="KW-0653">Protein transport</keyword>
<proteinExistence type="inferred from homology"/>
<evidence type="ECO:0000259" key="9">
    <source>
        <dbReference type="PROSITE" id="PS51312"/>
    </source>
</evidence>
<comment type="subcellular location">
    <subcellularLocation>
        <location evidence="1">Endosome</location>
    </subcellularLocation>
</comment>
<dbReference type="Pfam" id="PF09454">
    <property type="entry name" value="Vps23_core"/>
    <property type="match status" value="1"/>
</dbReference>
<evidence type="ECO:0000256" key="7">
    <source>
        <dbReference type="PROSITE-ProRule" id="PRU00644"/>
    </source>
</evidence>
<keyword evidence="6 8" id="KW-0175">Coiled coil</keyword>
<dbReference type="Proteomes" id="UP001608902">
    <property type="component" value="Unassembled WGS sequence"/>
</dbReference>
<reference evidence="11 12" key="1">
    <citation type="submission" date="2024-08" db="EMBL/GenBank/DDBJ databases">
        <title>Gnathostoma spinigerum genome.</title>
        <authorList>
            <person name="Gonzalez-Bertolin B."/>
            <person name="Monzon S."/>
            <person name="Zaballos A."/>
            <person name="Jimenez P."/>
            <person name="Dekumyoy P."/>
            <person name="Varona S."/>
            <person name="Cuesta I."/>
            <person name="Sumanam S."/>
            <person name="Adisakwattana P."/>
            <person name="Gasser R.B."/>
            <person name="Hernandez-Gonzalez A."/>
            <person name="Young N.D."/>
            <person name="Perteguer M.J."/>
        </authorList>
    </citation>
    <scope>NUCLEOTIDE SEQUENCE [LARGE SCALE GENOMIC DNA]</scope>
    <source>
        <strain evidence="11">AL3</strain>
        <tissue evidence="11">Liver</tissue>
    </source>
</reference>
<accession>A0ABD6ERP9</accession>
<organism evidence="11 12">
    <name type="scientific">Gnathostoma spinigerum</name>
    <dbReference type="NCBI Taxonomy" id="75299"/>
    <lineage>
        <taxon>Eukaryota</taxon>
        <taxon>Metazoa</taxon>
        <taxon>Ecdysozoa</taxon>
        <taxon>Nematoda</taxon>
        <taxon>Chromadorea</taxon>
        <taxon>Rhabditida</taxon>
        <taxon>Spirurina</taxon>
        <taxon>Gnathostomatomorpha</taxon>
        <taxon>Gnathostomatoidea</taxon>
        <taxon>Gnathostomatidae</taxon>
        <taxon>Gnathostoma</taxon>
    </lineage>
</organism>
<dbReference type="Pfam" id="PF05743">
    <property type="entry name" value="UEV"/>
    <property type="match status" value="1"/>
</dbReference>